<evidence type="ECO:0000313" key="2">
    <source>
        <dbReference type="Proteomes" id="UP000709437"/>
    </source>
</evidence>
<protein>
    <submittedName>
        <fullName evidence="1">Uncharacterized protein</fullName>
    </submittedName>
</protein>
<comment type="caution">
    <text evidence="1">The sequence shown here is derived from an EMBL/GenBank/DDBJ whole genome shotgun (WGS) entry which is preliminary data.</text>
</comment>
<accession>A0A9Q2W315</accession>
<dbReference type="Proteomes" id="UP000709437">
    <property type="component" value="Unassembled WGS sequence"/>
</dbReference>
<dbReference type="EMBL" id="JAHEWX010000015">
    <property type="protein sequence ID" value="MBT1542447.1"/>
    <property type="molecule type" value="Genomic_DNA"/>
</dbReference>
<reference evidence="1" key="1">
    <citation type="submission" date="2021-05" db="EMBL/GenBank/DDBJ databases">
        <title>Whole genome sequence of Curtobacterium flaccumfaciens pv. flaccumfaciens strain CFBP 3417.</title>
        <authorList>
            <person name="Osdaghi E."/>
            <person name="Taghouti G."/>
            <person name="Portier P."/>
            <person name="Fazliarab A."/>
            <person name="Taghavi S.M."/>
            <person name="Briand M."/>
            <person name="Le-Saux M."/>
            <person name="Jacques M.-A."/>
        </authorList>
    </citation>
    <scope>NUCLEOTIDE SEQUENCE</scope>
    <source>
        <strain evidence="1">CFBP 3417</strain>
    </source>
</reference>
<sequence length="158" mass="17854">MSDRMRFYLVQRLKRRSEPAGNAVGFDQHFALEYMGSSEFEWGAIPKALQSVRVKPVTAKVIPITLNGTTRDVHVVTHAGKHEQAGQALQAWGAGSDRRPPFCGKEASHFDFQFFGIERPYDTTEAWWSIDDDVAFALDAKAAELLVRAFNEKPEKKR</sequence>
<evidence type="ECO:0000313" key="1">
    <source>
        <dbReference type="EMBL" id="MBT1542447.1"/>
    </source>
</evidence>
<dbReference type="AlphaFoldDB" id="A0A9Q2W315"/>
<organism evidence="1 2">
    <name type="scientific">Curtobacterium flaccumfaciens pv. flaccumfaciens</name>
    <dbReference type="NCBI Taxonomy" id="138532"/>
    <lineage>
        <taxon>Bacteria</taxon>
        <taxon>Bacillati</taxon>
        <taxon>Actinomycetota</taxon>
        <taxon>Actinomycetes</taxon>
        <taxon>Micrococcales</taxon>
        <taxon>Microbacteriaceae</taxon>
        <taxon>Curtobacterium</taxon>
    </lineage>
</organism>
<dbReference type="RefSeq" id="WP_214563241.1">
    <property type="nucleotide sequence ID" value="NZ_JAHEWX010000015.1"/>
</dbReference>
<proteinExistence type="predicted"/>
<name>A0A9Q2W315_9MICO</name>
<gene>
    <name evidence="1" type="ORF">KK103_11795</name>
</gene>